<accession>A0A8J6HET4</accession>
<evidence type="ECO:0000256" key="1">
    <source>
        <dbReference type="SAM" id="MobiDB-lite"/>
    </source>
</evidence>
<dbReference type="Proteomes" id="UP000719412">
    <property type="component" value="Unassembled WGS sequence"/>
</dbReference>
<protein>
    <submittedName>
        <fullName evidence="2">Uncharacterized protein</fullName>
    </submittedName>
</protein>
<dbReference type="EMBL" id="JABDTM020025276">
    <property type="protein sequence ID" value="KAH0813434.1"/>
    <property type="molecule type" value="Genomic_DNA"/>
</dbReference>
<reference evidence="2" key="2">
    <citation type="submission" date="2021-08" db="EMBL/GenBank/DDBJ databases">
        <authorList>
            <person name="Eriksson T."/>
        </authorList>
    </citation>
    <scope>NUCLEOTIDE SEQUENCE</scope>
    <source>
        <strain evidence="2">Stoneville</strain>
        <tissue evidence="2">Whole head</tissue>
    </source>
</reference>
<name>A0A8J6HET4_TENMO</name>
<feature type="region of interest" description="Disordered" evidence="1">
    <location>
        <begin position="1"/>
        <end position="27"/>
    </location>
</feature>
<organism evidence="2 3">
    <name type="scientific">Tenebrio molitor</name>
    <name type="common">Yellow mealworm beetle</name>
    <dbReference type="NCBI Taxonomy" id="7067"/>
    <lineage>
        <taxon>Eukaryota</taxon>
        <taxon>Metazoa</taxon>
        <taxon>Ecdysozoa</taxon>
        <taxon>Arthropoda</taxon>
        <taxon>Hexapoda</taxon>
        <taxon>Insecta</taxon>
        <taxon>Pterygota</taxon>
        <taxon>Neoptera</taxon>
        <taxon>Endopterygota</taxon>
        <taxon>Coleoptera</taxon>
        <taxon>Polyphaga</taxon>
        <taxon>Cucujiformia</taxon>
        <taxon>Tenebrionidae</taxon>
        <taxon>Tenebrio</taxon>
    </lineage>
</organism>
<comment type="caution">
    <text evidence="2">The sequence shown here is derived from an EMBL/GenBank/DDBJ whole genome shotgun (WGS) entry which is preliminary data.</text>
</comment>
<dbReference type="AlphaFoldDB" id="A0A8J6HET4"/>
<evidence type="ECO:0000313" key="2">
    <source>
        <dbReference type="EMBL" id="KAH0813434.1"/>
    </source>
</evidence>
<reference evidence="2" key="1">
    <citation type="journal article" date="2020" name="J Insects Food Feed">
        <title>The yellow mealworm (Tenebrio molitor) genome: a resource for the emerging insects as food and feed industry.</title>
        <authorList>
            <person name="Eriksson T."/>
            <person name="Andere A."/>
            <person name="Kelstrup H."/>
            <person name="Emery V."/>
            <person name="Picard C."/>
        </authorList>
    </citation>
    <scope>NUCLEOTIDE SEQUENCE</scope>
    <source>
        <strain evidence="2">Stoneville</strain>
        <tissue evidence="2">Whole head</tissue>
    </source>
</reference>
<gene>
    <name evidence="2" type="ORF">GEV33_009357</name>
</gene>
<evidence type="ECO:0000313" key="3">
    <source>
        <dbReference type="Proteomes" id="UP000719412"/>
    </source>
</evidence>
<proteinExistence type="predicted"/>
<sequence>MTWSSTGVARQRPGPGPVTAPSSLTHPLTRLPLSLNRIPREQHGLLERRPRSHRSPRPLFSFFHQSSLCGGARRDRDPPTIVSFGLRNAVASIIDNNSSPYSKRKKQTGCGTVSLHRTRSRHFSYIYFSERSQRLGETGLDTKGQHHKEENCKTEGLMPEKKLRLCGRTSSEGEVTSSVSKRLPRVDSLLWCLPRWRHFNVDDVSWVQEPPRDGRDRVPGVIAEIRDKLDCLLSGNNRDGDVVGVQGERVRARGGTGGCGDNAGSNGITKRRRRFGELVGGCVPPSNPESFPGRFNRAPKYLRLTDPAGEKLRRTGGSRGPCGALNAGLPTTLINLSTPDLGKVGDQSGNGVLKISPIGSWVRRHVAHRGNLHELKEKMSGGGLWGLMPSSFFVLRSKGVGARSVLPIRRFRFLIVRILRNSLSFVI</sequence>
<keyword evidence="3" id="KW-1185">Reference proteome</keyword>